<dbReference type="AlphaFoldDB" id="A0A4Q9KDT3"/>
<feature type="domain" description="Fido" evidence="4">
    <location>
        <begin position="136"/>
        <end position="288"/>
    </location>
</feature>
<name>A0A4Q9KDT3_9ACTN</name>
<dbReference type="InterPro" id="IPR040198">
    <property type="entry name" value="Fido_containing"/>
</dbReference>
<dbReference type="PANTHER" id="PTHR13504">
    <property type="entry name" value="FIDO DOMAIN-CONTAINING PROTEIN DDB_G0283145"/>
    <property type="match status" value="1"/>
</dbReference>
<evidence type="ECO:0000256" key="3">
    <source>
        <dbReference type="SAM" id="MobiDB-lite"/>
    </source>
</evidence>
<accession>A0A4Q9KDT3</accession>
<protein>
    <submittedName>
        <fullName evidence="5">Fic family protein</fullName>
    </submittedName>
</protein>
<dbReference type="Gene3D" id="1.10.3290.10">
    <property type="entry name" value="Fido-like domain"/>
    <property type="match status" value="1"/>
</dbReference>
<reference evidence="5 6" key="1">
    <citation type="submission" date="2019-01" db="EMBL/GenBank/DDBJ databases">
        <title>Lactibacter flavus gen. nov., sp. nov., a novel bacterium of the family Propionibacteriaceae isolated from raw milk and dairy products.</title>
        <authorList>
            <person name="Huptas C."/>
            <person name="Wenning M."/>
            <person name="Breitenwieser F."/>
            <person name="Doll E."/>
            <person name="Von Neubeck M."/>
            <person name="Busse H.-J."/>
            <person name="Scherer S."/>
        </authorList>
    </citation>
    <scope>NUCLEOTIDE SEQUENCE [LARGE SCALE GENOMIC DNA]</scope>
    <source>
        <strain evidence="5 6">KCTC 33808</strain>
    </source>
</reference>
<dbReference type="Proteomes" id="UP000292373">
    <property type="component" value="Unassembled WGS sequence"/>
</dbReference>
<feature type="active site" evidence="1">
    <location>
        <position position="218"/>
    </location>
</feature>
<dbReference type="InterPro" id="IPR036597">
    <property type="entry name" value="Fido-like_dom_sf"/>
</dbReference>
<keyword evidence="2" id="KW-0067">ATP-binding</keyword>
<dbReference type="PROSITE" id="PS51459">
    <property type="entry name" value="FIDO"/>
    <property type="match status" value="1"/>
</dbReference>
<dbReference type="RefSeq" id="WP_131167950.1">
    <property type="nucleotide sequence ID" value="NZ_SDMQ01000006.1"/>
</dbReference>
<evidence type="ECO:0000259" key="4">
    <source>
        <dbReference type="PROSITE" id="PS51459"/>
    </source>
</evidence>
<keyword evidence="2" id="KW-0547">Nucleotide-binding</keyword>
<feature type="region of interest" description="Disordered" evidence="3">
    <location>
        <begin position="409"/>
        <end position="428"/>
    </location>
</feature>
<evidence type="ECO:0000256" key="2">
    <source>
        <dbReference type="PIRSR" id="PIRSR640198-2"/>
    </source>
</evidence>
<dbReference type="PANTHER" id="PTHR13504:SF38">
    <property type="entry name" value="FIDO DOMAIN-CONTAINING PROTEIN"/>
    <property type="match status" value="1"/>
</dbReference>
<dbReference type="SUPFAM" id="SSF140931">
    <property type="entry name" value="Fic-like"/>
    <property type="match status" value="1"/>
</dbReference>
<comment type="caution">
    <text evidence="5">The sequence shown here is derived from an EMBL/GenBank/DDBJ whole genome shotgun (WGS) entry which is preliminary data.</text>
</comment>
<dbReference type="OrthoDB" id="9813719at2"/>
<feature type="compositionally biased region" description="Pro residues" evidence="3">
    <location>
        <begin position="418"/>
        <end position="428"/>
    </location>
</feature>
<sequence>MATWEEQWWESTIESGLPRRERRSGAYLSYTPDPLLETPLLLPPEVDALVARAEQSVRTLGGNARDLAGIARFLLRSEAIASSRIEGIAPAVQGIALAELGAHESVPDVSAQAQLVANNMTVLQDARTILATTPTVTLEHLIALHAALLPDEPEHHGTRGVQNWIGGSNHHPLDADFVPPAPPRVDALMGDLVAYLNGAGHAPIVQAALVHAQFETIHPFTDGNGRVGRALIHTVLTRRGLTPEAVLPVSLVLSTLRHDYVAGLTAYRHSYAADSPAGHAARAAWIETFASAVLTATDQAGRLASDLAFLRTEWAERLSSSRAEQGKVRGIRSDSATALILDDLPATPVLTSTTVQRIYGVSHVAADRALAELLTANILSANERRGVRYYQAFDVLDLITHTERRLASTKFDTRTSPPVHPVPARPAP</sequence>
<evidence type="ECO:0000256" key="1">
    <source>
        <dbReference type="PIRSR" id="PIRSR640198-1"/>
    </source>
</evidence>
<dbReference type="GO" id="GO:0005524">
    <property type="term" value="F:ATP binding"/>
    <property type="evidence" value="ECO:0007669"/>
    <property type="project" value="UniProtKB-KW"/>
</dbReference>
<evidence type="ECO:0000313" key="6">
    <source>
        <dbReference type="Proteomes" id="UP000292373"/>
    </source>
</evidence>
<dbReference type="InterPro" id="IPR003812">
    <property type="entry name" value="Fido"/>
</dbReference>
<gene>
    <name evidence="5" type="ORF">ET989_07680</name>
</gene>
<organism evidence="5 6">
    <name type="scientific">Propioniciclava sinopodophylli</name>
    <dbReference type="NCBI Taxonomy" id="1837344"/>
    <lineage>
        <taxon>Bacteria</taxon>
        <taxon>Bacillati</taxon>
        <taxon>Actinomycetota</taxon>
        <taxon>Actinomycetes</taxon>
        <taxon>Propionibacteriales</taxon>
        <taxon>Propionibacteriaceae</taxon>
        <taxon>Propioniciclava</taxon>
    </lineage>
</organism>
<dbReference type="EMBL" id="SDMQ01000006">
    <property type="protein sequence ID" value="TBT85037.1"/>
    <property type="molecule type" value="Genomic_DNA"/>
</dbReference>
<feature type="binding site" evidence="2">
    <location>
        <begin position="222"/>
        <end position="229"/>
    </location>
    <ligand>
        <name>ATP</name>
        <dbReference type="ChEBI" id="CHEBI:30616"/>
    </ligand>
</feature>
<dbReference type="Pfam" id="PF02661">
    <property type="entry name" value="Fic"/>
    <property type="match status" value="1"/>
</dbReference>
<keyword evidence="6" id="KW-1185">Reference proteome</keyword>
<proteinExistence type="predicted"/>
<evidence type="ECO:0000313" key="5">
    <source>
        <dbReference type="EMBL" id="TBT85037.1"/>
    </source>
</evidence>